<gene>
    <name evidence="4" type="ORF">A8145_06300</name>
</gene>
<evidence type="ECO:0000256" key="3">
    <source>
        <dbReference type="ARBA" id="ARBA00023163"/>
    </source>
</evidence>
<dbReference type="Proteomes" id="UP000093737">
    <property type="component" value="Unassembled WGS sequence"/>
</dbReference>
<evidence type="ECO:0000256" key="1">
    <source>
        <dbReference type="ARBA" id="ARBA00023015"/>
    </source>
</evidence>
<dbReference type="InterPro" id="IPR036390">
    <property type="entry name" value="WH_DNA-bd_sf"/>
</dbReference>
<dbReference type="Gene3D" id="2.60.120.10">
    <property type="entry name" value="Jelly Rolls"/>
    <property type="match status" value="1"/>
</dbReference>
<reference evidence="4 5" key="1">
    <citation type="submission" date="2016-05" db="EMBL/GenBank/DDBJ databases">
        <authorList>
            <person name="Ramsay J.P."/>
        </authorList>
    </citation>
    <scope>NUCLEOTIDE SEQUENCE [LARGE SCALE GENOMIC DNA]</scope>
    <source>
        <strain evidence="4 5">NZP2042</strain>
    </source>
</reference>
<evidence type="ECO:0000313" key="5">
    <source>
        <dbReference type="Proteomes" id="UP000093737"/>
    </source>
</evidence>
<dbReference type="InterPro" id="IPR036388">
    <property type="entry name" value="WH-like_DNA-bd_sf"/>
</dbReference>
<accession>A0A6M7U3B3</accession>
<keyword evidence="2" id="KW-0238">DNA-binding</keyword>
<dbReference type="EMBL" id="LYTK01000001">
    <property type="protein sequence ID" value="OBQ72416.1"/>
    <property type="molecule type" value="Genomic_DNA"/>
</dbReference>
<dbReference type="AlphaFoldDB" id="A0A6M7U3B3"/>
<dbReference type="InterPro" id="IPR012318">
    <property type="entry name" value="HTH_CRP"/>
</dbReference>
<dbReference type="RefSeq" id="WP_065005061.1">
    <property type="nucleotide sequence ID" value="NZ_CP033334.1"/>
</dbReference>
<sequence length="251" mass="27797">MSSLTTPLIRKLESLGRLSSDERESVEAMPLLEKALMPGEQIALEGNVPSHCCLVVEGLLRRYSTLSNGTVQTLSIHVAGDIPDLQGLHLRSMDHTLASIGRSKVGLIAHRDILEVLRKSPRLANLFWRESLVDAAVARAWVKVLGGHDAFGKLAHLACELYVRMEVMGLVRKNSYPLPLTQVQLGETIGASVVHVNRILKKLRGDRLLEHKNGRLVIMNWDGLSEVADFDPAYLNLRDPHYLNLKPAAGR</sequence>
<evidence type="ECO:0000313" key="4">
    <source>
        <dbReference type="EMBL" id="OBQ72416.1"/>
    </source>
</evidence>
<organism evidence="4 5">
    <name type="scientific">Rhizobium loti</name>
    <name type="common">Mesorhizobium loti</name>
    <dbReference type="NCBI Taxonomy" id="381"/>
    <lineage>
        <taxon>Bacteria</taxon>
        <taxon>Pseudomonadati</taxon>
        <taxon>Pseudomonadota</taxon>
        <taxon>Alphaproteobacteria</taxon>
        <taxon>Hyphomicrobiales</taxon>
        <taxon>Phyllobacteriaceae</taxon>
        <taxon>Mesorhizobium</taxon>
    </lineage>
</organism>
<protein>
    <submittedName>
        <fullName evidence="4">Uncharacterized protein</fullName>
    </submittedName>
</protein>
<dbReference type="SUPFAM" id="SSF46785">
    <property type="entry name" value="Winged helix' DNA-binding domain"/>
    <property type="match status" value="1"/>
</dbReference>
<proteinExistence type="predicted"/>
<dbReference type="Gene3D" id="1.10.10.10">
    <property type="entry name" value="Winged helix-like DNA-binding domain superfamily/Winged helix DNA-binding domain"/>
    <property type="match status" value="1"/>
</dbReference>
<dbReference type="GO" id="GO:0003677">
    <property type="term" value="F:DNA binding"/>
    <property type="evidence" value="ECO:0007669"/>
    <property type="project" value="UniProtKB-KW"/>
</dbReference>
<comment type="caution">
    <text evidence="4">The sequence shown here is derived from an EMBL/GenBank/DDBJ whole genome shotgun (WGS) entry which is preliminary data.</text>
</comment>
<dbReference type="Pfam" id="PF00027">
    <property type="entry name" value="cNMP_binding"/>
    <property type="match status" value="1"/>
</dbReference>
<dbReference type="SUPFAM" id="SSF51206">
    <property type="entry name" value="cAMP-binding domain-like"/>
    <property type="match status" value="1"/>
</dbReference>
<dbReference type="GO" id="GO:0006355">
    <property type="term" value="P:regulation of DNA-templated transcription"/>
    <property type="evidence" value="ECO:0007669"/>
    <property type="project" value="InterPro"/>
</dbReference>
<evidence type="ECO:0000256" key="2">
    <source>
        <dbReference type="ARBA" id="ARBA00023125"/>
    </source>
</evidence>
<dbReference type="CDD" id="cd00038">
    <property type="entry name" value="CAP_ED"/>
    <property type="match status" value="1"/>
</dbReference>
<dbReference type="InterPro" id="IPR014710">
    <property type="entry name" value="RmlC-like_jellyroll"/>
</dbReference>
<dbReference type="Pfam" id="PF13545">
    <property type="entry name" value="HTH_Crp_2"/>
    <property type="match status" value="1"/>
</dbReference>
<dbReference type="InterPro" id="IPR000595">
    <property type="entry name" value="cNMP-bd_dom"/>
</dbReference>
<dbReference type="InterPro" id="IPR018490">
    <property type="entry name" value="cNMP-bd_dom_sf"/>
</dbReference>
<keyword evidence="1" id="KW-0805">Transcription regulation</keyword>
<keyword evidence="3" id="KW-0804">Transcription</keyword>
<dbReference type="PROSITE" id="PS51063">
    <property type="entry name" value="HTH_CRP_2"/>
    <property type="match status" value="1"/>
</dbReference>
<name>A0A6M7U3B3_RHILI</name>